<organism evidence="1">
    <name type="scientific">Arundo donax</name>
    <name type="common">Giant reed</name>
    <name type="synonym">Donax arundinaceus</name>
    <dbReference type="NCBI Taxonomy" id="35708"/>
    <lineage>
        <taxon>Eukaryota</taxon>
        <taxon>Viridiplantae</taxon>
        <taxon>Streptophyta</taxon>
        <taxon>Embryophyta</taxon>
        <taxon>Tracheophyta</taxon>
        <taxon>Spermatophyta</taxon>
        <taxon>Magnoliopsida</taxon>
        <taxon>Liliopsida</taxon>
        <taxon>Poales</taxon>
        <taxon>Poaceae</taxon>
        <taxon>PACMAD clade</taxon>
        <taxon>Arundinoideae</taxon>
        <taxon>Arundineae</taxon>
        <taxon>Arundo</taxon>
    </lineage>
</organism>
<reference evidence="1" key="2">
    <citation type="journal article" date="2015" name="Data Brief">
        <title>Shoot transcriptome of the giant reed, Arundo donax.</title>
        <authorList>
            <person name="Barrero R.A."/>
            <person name="Guerrero F.D."/>
            <person name="Moolhuijzen P."/>
            <person name="Goolsby J.A."/>
            <person name="Tidwell J."/>
            <person name="Bellgard S.E."/>
            <person name="Bellgard M.I."/>
        </authorList>
    </citation>
    <scope>NUCLEOTIDE SEQUENCE</scope>
    <source>
        <tissue evidence="1">Shoot tissue taken approximately 20 cm above the soil surface</tissue>
    </source>
</reference>
<name>A0A0A8YBX7_ARUDO</name>
<evidence type="ECO:0000313" key="1">
    <source>
        <dbReference type="EMBL" id="JAD23474.1"/>
    </source>
</evidence>
<dbReference type="AlphaFoldDB" id="A0A0A8YBX7"/>
<protein>
    <submittedName>
        <fullName evidence="1">Uncharacterized protein</fullName>
    </submittedName>
</protein>
<sequence length="62" mass="7266">MHLDMILIFTFLQQRGNLEITKKVMPLIVYLIHLSVQVIYETFTNAVTYDPILGNGELLWEQ</sequence>
<reference evidence="1" key="1">
    <citation type="submission" date="2014-09" db="EMBL/GenBank/DDBJ databases">
        <authorList>
            <person name="Magalhaes I.L.F."/>
            <person name="Oliveira U."/>
            <person name="Santos F.R."/>
            <person name="Vidigal T.H.D.A."/>
            <person name="Brescovit A.D."/>
            <person name="Santos A.J."/>
        </authorList>
    </citation>
    <scope>NUCLEOTIDE SEQUENCE</scope>
    <source>
        <tissue evidence="1">Shoot tissue taken approximately 20 cm above the soil surface</tissue>
    </source>
</reference>
<dbReference type="EMBL" id="GBRH01274421">
    <property type="protein sequence ID" value="JAD23474.1"/>
    <property type="molecule type" value="Transcribed_RNA"/>
</dbReference>
<proteinExistence type="predicted"/>
<accession>A0A0A8YBX7</accession>